<dbReference type="GO" id="GO:0019028">
    <property type="term" value="C:viral capsid"/>
    <property type="evidence" value="ECO:0007669"/>
    <property type="project" value="UniProtKB-KW"/>
</dbReference>
<evidence type="ECO:0000256" key="1">
    <source>
        <dbReference type="ARBA" id="ARBA00004328"/>
    </source>
</evidence>
<name>A0A8S5KZ99_9VIRU</name>
<evidence type="ECO:0000256" key="3">
    <source>
        <dbReference type="ARBA" id="ARBA00022844"/>
    </source>
</evidence>
<comment type="subcellular location">
    <subcellularLocation>
        <location evidence="1">Virion</location>
    </subcellularLocation>
</comment>
<dbReference type="KEGG" id="vg:80398137"/>
<dbReference type="Gene3D" id="3.30.380.10">
    <property type="entry name" value="MS2 Viral Coat Protein"/>
    <property type="match status" value="1"/>
</dbReference>
<dbReference type="Proteomes" id="UP000680138">
    <property type="component" value="Segment"/>
</dbReference>
<proteinExistence type="predicted"/>
<keyword evidence="3" id="KW-0946">Virion</keyword>
<dbReference type="InterPro" id="IPR015954">
    <property type="entry name" value="Phage_RNA-type_capsid"/>
</dbReference>
<organism evidence="4 5">
    <name type="scientific">ssRNA phage SRR6960507_7</name>
    <dbReference type="NCBI Taxonomy" id="2786517"/>
    <lineage>
        <taxon>Viruses</taxon>
        <taxon>Riboviria</taxon>
        <taxon>Orthornavirae</taxon>
        <taxon>Lenarviricota</taxon>
        <taxon>Leviviricetes</taxon>
        <taxon>Norzivirales</taxon>
        <taxon>Fiersviridae</taxon>
        <taxon>Cehakivirus</taxon>
        <taxon>Cehakivirus limihabitans</taxon>
    </lineage>
</organism>
<dbReference type="EMBL" id="BK013580">
    <property type="protein sequence ID" value="DAD50632.1"/>
    <property type="molecule type" value="Genomic_RNA"/>
</dbReference>
<gene>
    <name evidence="4" type="primary">SRR6960507_7_2</name>
</gene>
<accession>A0A8S5KZ99</accession>
<evidence type="ECO:0000256" key="2">
    <source>
        <dbReference type="ARBA" id="ARBA00022561"/>
    </source>
</evidence>
<keyword evidence="5" id="KW-1185">Reference proteome</keyword>
<reference evidence="4" key="1">
    <citation type="submission" date="2020-09" db="EMBL/GenBank/DDBJ databases">
        <title>Leviviricetes taxonomy.</title>
        <authorList>
            <person name="Stockdale S.R."/>
            <person name="Callanan J."/>
            <person name="Adriaenssens E.M."/>
            <person name="Kuhn J.H."/>
            <person name="Rumnieks J."/>
            <person name="Shkoporov A."/>
            <person name="Draper L.A."/>
            <person name="Ross P."/>
            <person name="Hill C."/>
        </authorList>
    </citation>
    <scope>NUCLEOTIDE SEQUENCE</scope>
</reference>
<keyword evidence="2 4" id="KW-0167">Capsid protein</keyword>
<sequence length="120" mass="13232">MSNIVLNAIIYVGEGIQNGVTNFINRSAELLSGFSSLVGRVRNQNKRVEVRWNLAVPVLVADDSPCGCAGEIRFITYAEVSVKFDQRADLAHRTDVYERLVDLLAATQVESSIKNLQPPV</sequence>
<evidence type="ECO:0000313" key="5">
    <source>
        <dbReference type="Proteomes" id="UP000680138"/>
    </source>
</evidence>
<evidence type="ECO:0000313" key="4">
    <source>
        <dbReference type="EMBL" id="DAD50632.1"/>
    </source>
</evidence>
<dbReference type="RefSeq" id="YP_010769192.1">
    <property type="nucleotide sequence ID" value="NC_073904.1"/>
</dbReference>
<protein>
    <submittedName>
        <fullName evidence="4">Coat protein</fullName>
    </submittedName>
</protein>
<dbReference type="GeneID" id="80398137"/>